<sequence>MTDLDDFLDKTHMNLGNKYVLNDCHKILRIIKGHQYRKKHIRKRLKTSRFLTEWYIDGLMMFGLLYNFYIKNSFKSRYSYYELSKIGNLYVKKFDI</sequence>
<protein>
    <submittedName>
        <fullName evidence="2">Uncharacterized protein</fullName>
    </submittedName>
</protein>
<evidence type="ECO:0000256" key="1">
    <source>
        <dbReference type="SAM" id="Phobius"/>
    </source>
</evidence>
<proteinExistence type="predicted"/>
<keyword evidence="1" id="KW-0472">Membrane</keyword>
<keyword evidence="1" id="KW-1133">Transmembrane helix</keyword>
<feature type="transmembrane region" description="Helical" evidence="1">
    <location>
        <begin position="54"/>
        <end position="70"/>
    </location>
</feature>
<evidence type="ECO:0000313" key="2">
    <source>
        <dbReference type="EMBL" id="KKN90855.1"/>
    </source>
</evidence>
<accession>A0A0F9UCF5</accession>
<name>A0A0F9UCF5_9ZZZZ</name>
<dbReference type="EMBL" id="LAZR01000107">
    <property type="protein sequence ID" value="KKN90855.1"/>
    <property type="molecule type" value="Genomic_DNA"/>
</dbReference>
<organism evidence="2">
    <name type="scientific">marine sediment metagenome</name>
    <dbReference type="NCBI Taxonomy" id="412755"/>
    <lineage>
        <taxon>unclassified sequences</taxon>
        <taxon>metagenomes</taxon>
        <taxon>ecological metagenomes</taxon>
    </lineage>
</organism>
<dbReference type="AlphaFoldDB" id="A0A0F9UCF5"/>
<gene>
    <name evidence="2" type="ORF">LCGC14_0224380</name>
</gene>
<comment type="caution">
    <text evidence="2">The sequence shown here is derived from an EMBL/GenBank/DDBJ whole genome shotgun (WGS) entry which is preliminary data.</text>
</comment>
<reference evidence="2" key="1">
    <citation type="journal article" date="2015" name="Nature">
        <title>Complex archaea that bridge the gap between prokaryotes and eukaryotes.</title>
        <authorList>
            <person name="Spang A."/>
            <person name="Saw J.H."/>
            <person name="Jorgensen S.L."/>
            <person name="Zaremba-Niedzwiedzka K."/>
            <person name="Martijn J."/>
            <person name="Lind A.E."/>
            <person name="van Eijk R."/>
            <person name="Schleper C."/>
            <person name="Guy L."/>
            <person name="Ettema T.J."/>
        </authorList>
    </citation>
    <scope>NUCLEOTIDE SEQUENCE</scope>
</reference>
<keyword evidence="1" id="KW-0812">Transmembrane</keyword>